<evidence type="ECO:0000256" key="6">
    <source>
        <dbReference type="ARBA" id="ARBA00023157"/>
    </source>
</evidence>
<accession>A0ABD1J3S9</accession>
<evidence type="ECO:0000256" key="7">
    <source>
        <dbReference type="ARBA" id="ARBA00023180"/>
    </source>
</evidence>
<name>A0ABD1J3S9_9TELE</name>
<evidence type="ECO:0008006" key="12">
    <source>
        <dbReference type="Google" id="ProtNLM"/>
    </source>
</evidence>
<dbReference type="PANTHER" id="PTHR31171">
    <property type="entry name" value="LY6/PLAUR DOMAIN-CONTAINING PROTEIN 6"/>
    <property type="match status" value="1"/>
</dbReference>
<dbReference type="AlphaFoldDB" id="A0ABD1J3S9"/>
<evidence type="ECO:0000256" key="1">
    <source>
        <dbReference type="ARBA" id="ARBA00004609"/>
    </source>
</evidence>
<reference evidence="10 11" key="1">
    <citation type="submission" date="2024-09" db="EMBL/GenBank/DDBJ databases">
        <title>A chromosome-level genome assembly of Gray's grenadier anchovy, Coilia grayii.</title>
        <authorList>
            <person name="Fu Z."/>
        </authorList>
    </citation>
    <scope>NUCLEOTIDE SEQUENCE [LARGE SCALE GENOMIC DNA]</scope>
    <source>
        <strain evidence="10">G4</strain>
        <tissue evidence="10">Muscle</tissue>
    </source>
</reference>
<gene>
    <name evidence="10" type="ORF">ACEWY4_023028</name>
</gene>
<organism evidence="10 11">
    <name type="scientific">Coilia grayii</name>
    <name type="common">Gray's grenadier anchovy</name>
    <dbReference type="NCBI Taxonomy" id="363190"/>
    <lineage>
        <taxon>Eukaryota</taxon>
        <taxon>Metazoa</taxon>
        <taxon>Chordata</taxon>
        <taxon>Craniata</taxon>
        <taxon>Vertebrata</taxon>
        <taxon>Euteleostomi</taxon>
        <taxon>Actinopterygii</taxon>
        <taxon>Neopterygii</taxon>
        <taxon>Teleostei</taxon>
        <taxon>Clupei</taxon>
        <taxon>Clupeiformes</taxon>
        <taxon>Clupeoidei</taxon>
        <taxon>Engraulidae</taxon>
        <taxon>Coilinae</taxon>
        <taxon>Coilia</taxon>
    </lineage>
</organism>
<sequence length="354" mass="39481">MRDTCGRALSTRYGPISVSVVCRRLDVVWCGVVLTSAPVMRAIPEPPITHPRPRPPHPHDFPQDTRAEVKHQSRHSRSLPSRRSQNLGLVLPSPILLRAFVPRGMGRALRQRSLCIVLARFDKRGVASPYMKTLSAGNAASQHRLILMAGRIPVAKRACLLRLQWFLHRPSVALQGSWPIGRVKMMVSTALCPIATLQLLTILVSGDHINFYNVRPPVDATPYPKSFKCFTCEQASDNYSCNRWAEDKWCPQNTQYCMTVHHFSRHGKTRFVTKRCAAREECRMSGCHNHRDTGHMECISCCEGMVCNVEVPTNHTNAVFAMRQQVPSSAGSHPTAWAALSLLAPVLTGALPLL</sequence>
<keyword evidence="5" id="KW-0472">Membrane</keyword>
<dbReference type="Pfam" id="PF16975">
    <property type="entry name" value="UPAR_LY6_2"/>
    <property type="match status" value="1"/>
</dbReference>
<dbReference type="PANTHER" id="PTHR31171:SF3">
    <property type="entry name" value="LY6_PLAUR DOMAIN-CONTAINING PROTEIN 6B"/>
    <property type="match status" value="1"/>
</dbReference>
<dbReference type="EMBL" id="JBHFQA010000020">
    <property type="protein sequence ID" value="KAL2081175.1"/>
    <property type="molecule type" value="Genomic_DNA"/>
</dbReference>
<keyword evidence="8" id="KW-0449">Lipoprotein</keyword>
<comment type="caution">
    <text evidence="10">The sequence shown here is derived from an EMBL/GenBank/DDBJ whole genome shotgun (WGS) entry which is preliminary data.</text>
</comment>
<keyword evidence="4" id="KW-0732">Signal</keyword>
<evidence type="ECO:0000256" key="9">
    <source>
        <dbReference type="SAM" id="MobiDB-lite"/>
    </source>
</evidence>
<dbReference type="CDD" id="cd23626">
    <property type="entry name" value="TFP_LU_ECD_LYPD6B"/>
    <property type="match status" value="1"/>
</dbReference>
<dbReference type="SUPFAM" id="SSF57302">
    <property type="entry name" value="Snake toxin-like"/>
    <property type="match status" value="1"/>
</dbReference>
<protein>
    <recommendedName>
        <fullName evidence="12">LY6/PLAUR domain containing 6B</fullName>
    </recommendedName>
</protein>
<keyword evidence="6" id="KW-1015">Disulfide bond</keyword>
<keyword evidence="11" id="KW-1185">Reference proteome</keyword>
<dbReference type="Proteomes" id="UP001591681">
    <property type="component" value="Unassembled WGS sequence"/>
</dbReference>
<evidence type="ECO:0000256" key="5">
    <source>
        <dbReference type="ARBA" id="ARBA00023136"/>
    </source>
</evidence>
<evidence type="ECO:0000313" key="11">
    <source>
        <dbReference type="Proteomes" id="UP001591681"/>
    </source>
</evidence>
<comment type="subcellular location">
    <subcellularLocation>
        <location evidence="1">Cell membrane</location>
        <topology evidence="1">Lipid-anchor</topology>
        <topology evidence="1">GPI-anchor</topology>
    </subcellularLocation>
</comment>
<feature type="region of interest" description="Disordered" evidence="9">
    <location>
        <begin position="44"/>
        <end position="83"/>
    </location>
</feature>
<evidence type="ECO:0000256" key="3">
    <source>
        <dbReference type="ARBA" id="ARBA00022622"/>
    </source>
</evidence>
<dbReference type="Gene3D" id="2.10.60.10">
    <property type="entry name" value="CD59"/>
    <property type="match status" value="1"/>
</dbReference>
<dbReference type="InterPro" id="IPR039457">
    <property type="entry name" value="LYPD6-like"/>
</dbReference>
<dbReference type="GO" id="GO:0098552">
    <property type="term" value="C:side of membrane"/>
    <property type="evidence" value="ECO:0007669"/>
    <property type="project" value="UniProtKB-KW"/>
</dbReference>
<evidence type="ECO:0000256" key="8">
    <source>
        <dbReference type="ARBA" id="ARBA00023288"/>
    </source>
</evidence>
<dbReference type="FunFam" id="2.10.60.10:FF:000004">
    <property type="entry name" value="Ly6/PLAUR domain-containing protein 6"/>
    <property type="match status" value="1"/>
</dbReference>
<keyword evidence="7" id="KW-0325">Glycoprotein</keyword>
<dbReference type="InterPro" id="IPR045860">
    <property type="entry name" value="Snake_toxin-like_sf"/>
</dbReference>
<evidence type="ECO:0000256" key="2">
    <source>
        <dbReference type="ARBA" id="ARBA00022475"/>
    </source>
</evidence>
<evidence type="ECO:0000256" key="4">
    <source>
        <dbReference type="ARBA" id="ARBA00022729"/>
    </source>
</evidence>
<proteinExistence type="predicted"/>
<evidence type="ECO:0000313" key="10">
    <source>
        <dbReference type="EMBL" id="KAL2081175.1"/>
    </source>
</evidence>
<keyword evidence="3" id="KW-0336">GPI-anchor</keyword>
<keyword evidence="2" id="KW-1003">Cell membrane</keyword>
<dbReference type="GO" id="GO:0005886">
    <property type="term" value="C:plasma membrane"/>
    <property type="evidence" value="ECO:0007669"/>
    <property type="project" value="UniProtKB-SubCell"/>
</dbReference>
<feature type="compositionally biased region" description="Basic and acidic residues" evidence="9">
    <location>
        <begin position="57"/>
        <end position="71"/>
    </location>
</feature>